<dbReference type="GO" id="GO:0015833">
    <property type="term" value="P:peptide transport"/>
    <property type="evidence" value="ECO:0007669"/>
    <property type="project" value="TreeGrafter"/>
</dbReference>
<evidence type="ECO:0000259" key="2">
    <source>
        <dbReference type="Pfam" id="PF00496"/>
    </source>
</evidence>
<dbReference type="SUPFAM" id="SSF55383">
    <property type="entry name" value="Copper amine oxidase, domain N"/>
    <property type="match status" value="1"/>
</dbReference>
<keyword evidence="5" id="KW-1185">Reference proteome</keyword>
<dbReference type="GO" id="GO:1904680">
    <property type="term" value="F:peptide transmembrane transporter activity"/>
    <property type="evidence" value="ECO:0007669"/>
    <property type="project" value="TreeGrafter"/>
</dbReference>
<dbReference type="AlphaFoldDB" id="A0A398CW46"/>
<name>A0A398CW46_9BACT</name>
<dbReference type="EMBL" id="QXIS01000035">
    <property type="protein sequence ID" value="RIE05539.1"/>
    <property type="molecule type" value="Genomic_DNA"/>
</dbReference>
<sequence>MKKALVMLLVAALLAGTLGFTPVRAAEGVIVQVTVGSTKATINGKEVVLDQPPIIENDRTLVPFRFLGEAIGAQVAWNPTNKMVSYAYGDVSIVLIIGSTTAVVNGKQVTLDVAPKILPTNRTVVPLRFVTENMGAKVEWNATTRMVTVTVAPTPVVFKRSETLYMAGTAWGPPSNWNPFSSYVTGTLGLCYETLFLYDPLTDVFKPWLATGGQWTDAITYELKVRQGITWSDGQPLTADDVKFTFELGQKTALNFSSLWGSLGSITKVDNYTLDFKFKTALYQEWDNRLYTVPIVPQHLWASKSLTEVATGANQNPVGSGAYLAFASDQSKMVWTKNIGWWATTALGLSVAPKYVIDLVNSSNENSLGLVLQGQEDLNNNYLPGISTLLTGGYAIHTYYPAAPYHIAANTAWLDVNLQKKPMDDVAFRKALAYAINVDDIVSRDYNDMVQASDPTGLLPVWNKYVDQTVVSKLGISYDPAKAKAVLAAAGYKDVDGDGFVENKDGSKIALKIIVPNGWSDWMAAVQMISKSAKAVGINIVPDYPDYNGYLDARLKGTFDLAIDNQQQVSNSPWSYYHFIFYDDLKNIETTQGGNYGRYNNQAAFDLVTQLDKVKTDDLAGMKAIISKLQTIQLTDLPIIPLWYNGMWAQMNSTYWTKWPSAAANDNHYLPVAWNGYWNMTGILMLTSLKPVTP</sequence>
<dbReference type="InterPro" id="IPR012854">
    <property type="entry name" value="Cu_amine_oxidase-like_N"/>
</dbReference>
<protein>
    <submittedName>
        <fullName evidence="4">ABC transporter substrate-binding protein</fullName>
    </submittedName>
</protein>
<dbReference type="Pfam" id="PF00496">
    <property type="entry name" value="SBP_bac_5"/>
    <property type="match status" value="1"/>
</dbReference>
<gene>
    <name evidence="4" type="ORF">SMC7_06940</name>
</gene>
<evidence type="ECO:0000313" key="4">
    <source>
        <dbReference type="EMBL" id="RIE05539.1"/>
    </source>
</evidence>
<dbReference type="InterPro" id="IPR000914">
    <property type="entry name" value="SBP_5_dom"/>
</dbReference>
<dbReference type="Proteomes" id="UP000266328">
    <property type="component" value="Unassembled WGS sequence"/>
</dbReference>
<feature type="domain" description="Solute-binding protein family 5" evidence="2">
    <location>
        <begin position="205"/>
        <end position="583"/>
    </location>
</feature>
<dbReference type="Pfam" id="PF07833">
    <property type="entry name" value="Cu_amine_oxidN1"/>
    <property type="match status" value="1"/>
</dbReference>
<evidence type="ECO:0000313" key="5">
    <source>
        <dbReference type="Proteomes" id="UP000266328"/>
    </source>
</evidence>
<dbReference type="OrthoDB" id="9764591at2"/>
<dbReference type="Gene3D" id="3.40.190.10">
    <property type="entry name" value="Periplasmic binding protein-like II"/>
    <property type="match status" value="1"/>
</dbReference>
<evidence type="ECO:0000259" key="3">
    <source>
        <dbReference type="Pfam" id="PF07833"/>
    </source>
</evidence>
<dbReference type="Gene3D" id="3.10.105.10">
    <property type="entry name" value="Dipeptide-binding Protein, Domain 3"/>
    <property type="match status" value="1"/>
</dbReference>
<accession>A0A398CW46</accession>
<evidence type="ECO:0000256" key="1">
    <source>
        <dbReference type="SAM" id="SignalP"/>
    </source>
</evidence>
<feature type="chain" id="PRO_5017317517" evidence="1">
    <location>
        <begin position="26"/>
        <end position="694"/>
    </location>
</feature>
<dbReference type="Gene3D" id="3.30.457.10">
    <property type="entry name" value="Copper amine oxidase-like, N-terminal domain"/>
    <property type="match status" value="1"/>
</dbReference>
<feature type="signal peptide" evidence="1">
    <location>
        <begin position="1"/>
        <end position="25"/>
    </location>
</feature>
<dbReference type="PANTHER" id="PTHR30290:SF82">
    <property type="entry name" value="ABC-TYPE DIPEPTIDE_OLIGOPEPTIDE TRANSPORT SYSTEM, PERIPLASMIC COMPONENT"/>
    <property type="match status" value="1"/>
</dbReference>
<proteinExistence type="predicted"/>
<dbReference type="Gene3D" id="3.90.76.10">
    <property type="entry name" value="Dipeptide-binding Protein, Domain 1"/>
    <property type="match status" value="1"/>
</dbReference>
<organism evidence="4 5">
    <name type="scientific">Candidatus Cryosericum terrychapinii</name>
    <dbReference type="NCBI Taxonomy" id="2290919"/>
    <lineage>
        <taxon>Bacteria</taxon>
        <taxon>Pseudomonadati</taxon>
        <taxon>Caldisericota/Cryosericota group</taxon>
        <taxon>Candidatus Cryosericota</taxon>
        <taxon>Candidatus Cryosericia</taxon>
        <taxon>Candidatus Cryosericales</taxon>
        <taxon>Candidatus Cryosericaceae</taxon>
        <taxon>Candidatus Cryosericum</taxon>
    </lineage>
</organism>
<feature type="domain" description="Copper amine oxidase-like N-terminal" evidence="3">
    <location>
        <begin position="41"/>
        <end position="148"/>
    </location>
</feature>
<dbReference type="RefSeq" id="WP_119089626.1">
    <property type="nucleotide sequence ID" value="NZ_QXIS01000035.1"/>
</dbReference>
<keyword evidence="1" id="KW-0732">Signal</keyword>
<dbReference type="InterPro" id="IPR039424">
    <property type="entry name" value="SBP_5"/>
</dbReference>
<dbReference type="SUPFAM" id="SSF53850">
    <property type="entry name" value="Periplasmic binding protein-like II"/>
    <property type="match status" value="1"/>
</dbReference>
<dbReference type="CDD" id="cd08509">
    <property type="entry name" value="PBP2_TmCBP_oligosaccharides_like"/>
    <property type="match status" value="1"/>
</dbReference>
<dbReference type="PANTHER" id="PTHR30290">
    <property type="entry name" value="PERIPLASMIC BINDING COMPONENT OF ABC TRANSPORTER"/>
    <property type="match status" value="1"/>
</dbReference>
<comment type="caution">
    <text evidence="4">The sequence shown here is derived from an EMBL/GenBank/DDBJ whole genome shotgun (WGS) entry which is preliminary data.</text>
</comment>
<dbReference type="InterPro" id="IPR036582">
    <property type="entry name" value="Mao_N_sf"/>
</dbReference>
<reference evidence="4 5" key="1">
    <citation type="submission" date="2018-09" db="EMBL/GenBank/DDBJ databases">
        <title>Discovery and Ecogenomic Context for Candidatus Cryosericales, a Global Caldiserica Order Active in Thawing Permafrost.</title>
        <authorList>
            <person name="Martinez M.A."/>
            <person name="Woodcroft B.J."/>
            <person name="Ignacio Espinoza J.C."/>
            <person name="Zayed A."/>
            <person name="Singleton C.M."/>
            <person name="Boyd J."/>
            <person name="Li Y.-F."/>
            <person name="Purvine S."/>
            <person name="Maughan H."/>
            <person name="Hodgkins S.B."/>
            <person name="Anderson D."/>
            <person name="Sederholm M."/>
            <person name="Temperton B."/>
            <person name="Saleska S.R."/>
            <person name="Tyson G.W."/>
            <person name="Rich V.I."/>
        </authorList>
    </citation>
    <scope>NUCLEOTIDE SEQUENCE [LARGE SCALE GENOMIC DNA]</scope>
    <source>
        <strain evidence="4 5">SMC7</strain>
    </source>
</reference>